<accession>A0A4Y2DQG8</accession>
<comment type="caution">
    <text evidence="1">The sequence shown here is derived from an EMBL/GenBank/DDBJ whole genome shotgun (WGS) entry which is preliminary data.</text>
</comment>
<evidence type="ECO:0000313" key="1">
    <source>
        <dbReference type="EMBL" id="GBM19083.1"/>
    </source>
</evidence>
<reference evidence="1 2" key="1">
    <citation type="journal article" date="2019" name="Sci. Rep.">
        <title>Orb-weaving spider Araneus ventricosus genome elucidates the spidroin gene catalogue.</title>
        <authorList>
            <person name="Kono N."/>
            <person name="Nakamura H."/>
            <person name="Ohtoshi R."/>
            <person name="Moran D.A.P."/>
            <person name="Shinohara A."/>
            <person name="Yoshida Y."/>
            <person name="Fujiwara M."/>
            <person name="Mori M."/>
            <person name="Tomita M."/>
            <person name="Arakawa K."/>
        </authorList>
    </citation>
    <scope>NUCLEOTIDE SEQUENCE [LARGE SCALE GENOMIC DNA]</scope>
</reference>
<evidence type="ECO:0000313" key="2">
    <source>
        <dbReference type="Proteomes" id="UP000499080"/>
    </source>
</evidence>
<keyword evidence="2" id="KW-1185">Reference proteome</keyword>
<dbReference type="AlphaFoldDB" id="A0A4Y2DQG8"/>
<name>A0A4Y2DQG8_ARAVE</name>
<protein>
    <submittedName>
        <fullName evidence="1">Uncharacterized protein</fullName>
    </submittedName>
</protein>
<organism evidence="1 2">
    <name type="scientific">Araneus ventricosus</name>
    <name type="common">Orbweaver spider</name>
    <name type="synonym">Epeira ventricosa</name>
    <dbReference type="NCBI Taxonomy" id="182803"/>
    <lineage>
        <taxon>Eukaryota</taxon>
        <taxon>Metazoa</taxon>
        <taxon>Ecdysozoa</taxon>
        <taxon>Arthropoda</taxon>
        <taxon>Chelicerata</taxon>
        <taxon>Arachnida</taxon>
        <taxon>Araneae</taxon>
        <taxon>Araneomorphae</taxon>
        <taxon>Entelegynae</taxon>
        <taxon>Araneoidea</taxon>
        <taxon>Araneidae</taxon>
        <taxon>Araneus</taxon>
    </lineage>
</organism>
<dbReference type="Proteomes" id="UP000499080">
    <property type="component" value="Unassembled WGS sequence"/>
</dbReference>
<proteinExistence type="predicted"/>
<sequence length="137" mass="15283">MIAAEEEICPEIANLFKTTSLSTNTVARRVDDNAENILTELSDEIRHLERFSLALVQSINVLDAAQRPVAGIQAITSCGSSCSYLLLCLESQHNWSLDLERDNHVYIMYSCQCSSCADRRTESHHAPLDSVVNKRSI</sequence>
<gene>
    <name evidence="1" type="ORF">AVEN_236909_1</name>
</gene>
<dbReference type="EMBL" id="BGPR01000416">
    <property type="protein sequence ID" value="GBM19083.1"/>
    <property type="molecule type" value="Genomic_DNA"/>
</dbReference>